<evidence type="ECO:0000256" key="7">
    <source>
        <dbReference type="ARBA" id="ARBA00022946"/>
    </source>
</evidence>
<dbReference type="InterPro" id="IPR013875">
    <property type="entry name" value="Pam17"/>
</dbReference>
<name>A0AB34KNE6_9PEZI</name>
<keyword evidence="6 12" id="KW-0653">Protein transport</keyword>
<dbReference type="GO" id="GO:0030150">
    <property type="term" value="P:protein import into mitochondrial matrix"/>
    <property type="evidence" value="ECO:0007669"/>
    <property type="project" value="UniProtKB-UniRule"/>
</dbReference>
<keyword evidence="7" id="KW-0809">Transit peptide</keyword>
<gene>
    <name evidence="14" type="ORF">WHR41_06606</name>
</gene>
<evidence type="ECO:0000313" key="15">
    <source>
        <dbReference type="Proteomes" id="UP000803884"/>
    </source>
</evidence>
<keyword evidence="10 12" id="KW-0496">Mitochondrion</keyword>
<evidence type="ECO:0000313" key="14">
    <source>
        <dbReference type="EMBL" id="KAL1584845.1"/>
    </source>
</evidence>
<evidence type="ECO:0000256" key="3">
    <source>
        <dbReference type="ARBA" id="ARBA00022448"/>
    </source>
</evidence>
<comment type="function">
    <text evidence="12">Component of the PAM complex, a complex required for the translocation of transit peptide-containing proteins from the inner membrane into the mitochondrial matrix in an ATP-dependent manner.</text>
</comment>
<feature type="transmembrane region" description="Helical" evidence="12">
    <location>
        <begin position="151"/>
        <end position="175"/>
    </location>
</feature>
<evidence type="ECO:0000256" key="1">
    <source>
        <dbReference type="ARBA" id="ARBA00004448"/>
    </source>
</evidence>
<dbReference type="GeneID" id="96008049"/>
<evidence type="ECO:0000256" key="13">
    <source>
        <dbReference type="SAM" id="MobiDB-lite"/>
    </source>
</evidence>
<organism evidence="14 15">
    <name type="scientific">Cladosporium halotolerans</name>
    <dbReference type="NCBI Taxonomy" id="1052096"/>
    <lineage>
        <taxon>Eukaryota</taxon>
        <taxon>Fungi</taxon>
        <taxon>Dikarya</taxon>
        <taxon>Ascomycota</taxon>
        <taxon>Pezizomycotina</taxon>
        <taxon>Dothideomycetes</taxon>
        <taxon>Dothideomycetidae</taxon>
        <taxon>Cladosporiales</taxon>
        <taxon>Cladosporiaceae</taxon>
        <taxon>Cladosporium</taxon>
    </lineage>
</organism>
<comment type="subcellular location">
    <subcellularLocation>
        <location evidence="1 12">Mitochondrion inner membrane</location>
        <topology evidence="1 12">Multi-pass membrane protein</topology>
    </subcellularLocation>
</comment>
<accession>A0AB34KNE6</accession>
<keyword evidence="4 12" id="KW-0812">Transmembrane</keyword>
<reference evidence="14 15" key="1">
    <citation type="journal article" date="2020" name="Microbiol. Resour. Announc.">
        <title>Draft Genome Sequence of a Cladosporium Species Isolated from the Mesophotic Ascidian Didemnum maculosum.</title>
        <authorList>
            <person name="Gioti A."/>
            <person name="Siaperas R."/>
            <person name="Nikolaivits E."/>
            <person name="Le Goff G."/>
            <person name="Ouazzani J."/>
            <person name="Kotoulas G."/>
            <person name="Topakas E."/>
        </authorList>
    </citation>
    <scope>NUCLEOTIDE SEQUENCE [LARGE SCALE GENOMIC DNA]</scope>
    <source>
        <strain evidence="14 15">TM138-S3</strain>
    </source>
</reference>
<sequence>MATASIARSSCFRAATLFSRPFAAPAPSKAFFTTSAPLKQLRTTSRPATPSLSILSSIARNPVAVRAHTQAIRHASTSGQPAQKAAPAQGASPEILTWNRFFDLRRKRRFINLGASVVTAFITVSLAAPMIAQQDIDTWGAQISGMDPFVVLGVTTFTVAICGWMCGPTFGTAAFKIWAGRRGWNAAIAHKEKSFYARIKRYRADPSASSPQNPIPDYYGEKIASVKDYRRWLKDQRTFNRKKNRSFI</sequence>
<dbReference type="RefSeq" id="XP_069227951.1">
    <property type="nucleotide sequence ID" value="XM_069375211.1"/>
</dbReference>
<dbReference type="GO" id="GO:0001405">
    <property type="term" value="C:PAM complex, Tim23 associated import motor"/>
    <property type="evidence" value="ECO:0007669"/>
    <property type="project" value="UniProtKB-UniRule"/>
</dbReference>
<evidence type="ECO:0000256" key="9">
    <source>
        <dbReference type="ARBA" id="ARBA00023010"/>
    </source>
</evidence>
<comment type="similarity">
    <text evidence="2 12">Belongs to the PAM17 family.</text>
</comment>
<evidence type="ECO:0000256" key="11">
    <source>
        <dbReference type="ARBA" id="ARBA00023136"/>
    </source>
</evidence>
<evidence type="ECO:0000256" key="12">
    <source>
        <dbReference type="RuleBase" id="RU367146"/>
    </source>
</evidence>
<evidence type="ECO:0000256" key="6">
    <source>
        <dbReference type="ARBA" id="ARBA00022927"/>
    </source>
</evidence>
<evidence type="ECO:0000256" key="5">
    <source>
        <dbReference type="ARBA" id="ARBA00022792"/>
    </source>
</evidence>
<keyword evidence="5 12" id="KW-0999">Mitochondrion inner membrane</keyword>
<evidence type="ECO:0000256" key="2">
    <source>
        <dbReference type="ARBA" id="ARBA00006837"/>
    </source>
</evidence>
<dbReference type="EMBL" id="JAAQHG020000023">
    <property type="protein sequence ID" value="KAL1584845.1"/>
    <property type="molecule type" value="Genomic_DNA"/>
</dbReference>
<dbReference type="Proteomes" id="UP000803884">
    <property type="component" value="Unassembled WGS sequence"/>
</dbReference>
<comment type="subunit">
    <text evidence="12">Component of the PAM complex.</text>
</comment>
<keyword evidence="9 12" id="KW-0811">Translocation</keyword>
<keyword evidence="15" id="KW-1185">Reference proteome</keyword>
<evidence type="ECO:0000256" key="8">
    <source>
        <dbReference type="ARBA" id="ARBA00022989"/>
    </source>
</evidence>
<dbReference type="PANTHER" id="PTHR28021:SF1">
    <property type="entry name" value="PRESEQUENCE TRANSLOCATED-ASSOCIATED MOTOR SUBUNIT PAM17, MITOCHONDRIAL"/>
    <property type="match status" value="1"/>
</dbReference>
<protein>
    <recommendedName>
        <fullName evidence="12">Presequence translocated-associated motor subunit PAM17</fullName>
    </recommendedName>
</protein>
<dbReference type="PANTHER" id="PTHR28021">
    <property type="entry name" value="PRESEQUENCE TRANSLOCATED-ASSOCIATED MOTOR SUBUNIT PAM17, MITOCHONDRIAL"/>
    <property type="match status" value="1"/>
</dbReference>
<keyword evidence="3 12" id="KW-0813">Transport</keyword>
<evidence type="ECO:0000256" key="4">
    <source>
        <dbReference type="ARBA" id="ARBA00022692"/>
    </source>
</evidence>
<dbReference type="Pfam" id="PF08566">
    <property type="entry name" value="Pam17"/>
    <property type="match status" value="1"/>
</dbReference>
<keyword evidence="8 12" id="KW-1133">Transmembrane helix</keyword>
<comment type="caution">
    <text evidence="14">The sequence shown here is derived from an EMBL/GenBank/DDBJ whole genome shotgun (WGS) entry which is preliminary data.</text>
</comment>
<keyword evidence="11 12" id="KW-0472">Membrane</keyword>
<feature type="transmembrane region" description="Helical" evidence="12">
    <location>
        <begin position="110"/>
        <end position="131"/>
    </location>
</feature>
<feature type="compositionally biased region" description="Low complexity" evidence="13">
    <location>
        <begin position="78"/>
        <end position="91"/>
    </location>
</feature>
<dbReference type="AlphaFoldDB" id="A0AB34KNE6"/>
<proteinExistence type="inferred from homology"/>
<evidence type="ECO:0000256" key="10">
    <source>
        <dbReference type="ARBA" id="ARBA00023128"/>
    </source>
</evidence>
<feature type="region of interest" description="Disordered" evidence="13">
    <location>
        <begin position="71"/>
        <end position="91"/>
    </location>
</feature>